<evidence type="ECO:0008006" key="3">
    <source>
        <dbReference type="Google" id="ProtNLM"/>
    </source>
</evidence>
<keyword evidence="2" id="KW-1185">Reference proteome</keyword>
<name>A0A518EZM5_9BACT</name>
<organism evidence="1 2">
    <name type="scientific">Saltatorellus ferox</name>
    <dbReference type="NCBI Taxonomy" id="2528018"/>
    <lineage>
        <taxon>Bacteria</taxon>
        <taxon>Pseudomonadati</taxon>
        <taxon>Planctomycetota</taxon>
        <taxon>Planctomycetia</taxon>
        <taxon>Planctomycetia incertae sedis</taxon>
        <taxon>Saltatorellus</taxon>
    </lineage>
</organism>
<dbReference type="EMBL" id="CP036434">
    <property type="protein sequence ID" value="QDV09543.1"/>
    <property type="molecule type" value="Genomic_DNA"/>
</dbReference>
<dbReference type="AlphaFoldDB" id="A0A518EZM5"/>
<proteinExistence type="predicted"/>
<dbReference type="InterPro" id="IPR032801">
    <property type="entry name" value="PXL2A/B/C"/>
</dbReference>
<dbReference type="Pfam" id="PF13911">
    <property type="entry name" value="AhpC-TSA_2"/>
    <property type="match status" value="1"/>
</dbReference>
<sequence>MGSPEEGKTFLSERWPEAIAISDPDRTLFRAFDLGRASLGQVFGLRVWKEALKVARFGVGKPVGDPLALGGTFLVHGAHVLASDIAEHAGHVPDYEGMIDLARIRSNSRNTRP</sequence>
<protein>
    <recommendedName>
        <fullName evidence="3">AhpC/TSA family protein</fullName>
    </recommendedName>
</protein>
<gene>
    <name evidence="1" type="ORF">Poly30_51010</name>
</gene>
<dbReference type="Proteomes" id="UP000320390">
    <property type="component" value="Chromosome"/>
</dbReference>
<reference evidence="1 2" key="1">
    <citation type="submission" date="2019-02" db="EMBL/GenBank/DDBJ databases">
        <title>Deep-cultivation of Planctomycetes and their phenomic and genomic characterization uncovers novel biology.</title>
        <authorList>
            <person name="Wiegand S."/>
            <person name="Jogler M."/>
            <person name="Boedeker C."/>
            <person name="Pinto D."/>
            <person name="Vollmers J."/>
            <person name="Rivas-Marin E."/>
            <person name="Kohn T."/>
            <person name="Peeters S.H."/>
            <person name="Heuer A."/>
            <person name="Rast P."/>
            <person name="Oberbeckmann S."/>
            <person name="Bunk B."/>
            <person name="Jeske O."/>
            <person name="Meyerdierks A."/>
            <person name="Storesund J.E."/>
            <person name="Kallscheuer N."/>
            <person name="Luecker S."/>
            <person name="Lage O.M."/>
            <person name="Pohl T."/>
            <person name="Merkel B.J."/>
            <person name="Hornburger P."/>
            <person name="Mueller R.-W."/>
            <person name="Bruemmer F."/>
            <person name="Labrenz M."/>
            <person name="Spormann A.M."/>
            <person name="Op den Camp H."/>
            <person name="Overmann J."/>
            <person name="Amann R."/>
            <person name="Jetten M.S.M."/>
            <person name="Mascher T."/>
            <person name="Medema M.H."/>
            <person name="Devos D.P."/>
            <person name="Kaster A.-K."/>
            <person name="Ovreas L."/>
            <person name="Rohde M."/>
            <person name="Galperin M.Y."/>
            <person name="Jogler C."/>
        </authorList>
    </citation>
    <scope>NUCLEOTIDE SEQUENCE [LARGE SCALE GENOMIC DNA]</scope>
    <source>
        <strain evidence="1 2">Poly30</strain>
    </source>
</reference>
<evidence type="ECO:0000313" key="2">
    <source>
        <dbReference type="Proteomes" id="UP000320390"/>
    </source>
</evidence>
<accession>A0A518EZM5</accession>
<evidence type="ECO:0000313" key="1">
    <source>
        <dbReference type="EMBL" id="QDV09543.1"/>
    </source>
</evidence>